<gene>
    <name evidence="2" type="ORF">HMPREF1250_0136</name>
</gene>
<dbReference type="EMBL" id="AWXA01000002">
    <property type="protein sequence ID" value="ERT62722.1"/>
    <property type="molecule type" value="Genomic_DNA"/>
</dbReference>
<accession>U7UTH0</accession>
<evidence type="ECO:0000313" key="2">
    <source>
        <dbReference type="EMBL" id="ERT62722.1"/>
    </source>
</evidence>
<sequence length="63" mass="7024">MTIDDVMTTQEAADLWGVTADAIKQNCLGRVKNGFKKGEFRKSGKMWLVTRAGMERVYGKATI</sequence>
<evidence type="ECO:0000259" key="1">
    <source>
        <dbReference type="Pfam" id="PF20038"/>
    </source>
</evidence>
<comment type="caution">
    <text evidence="2">The sequence shown here is derived from an EMBL/GenBank/DDBJ whole genome shotgun (WGS) entry which is preliminary data.</text>
</comment>
<protein>
    <recommendedName>
        <fullName evidence="1">Helix-turn-helix domain-containing protein</fullName>
    </recommendedName>
</protein>
<organism evidence="2 3">
    <name type="scientific">Megasphaera vaginalis</name>
    <name type="common">ex Srinivasan et al. 2021</name>
    <dbReference type="NCBI Taxonomy" id="1111454"/>
    <lineage>
        <taxon>Bacteria</taxon>
        <taxon>Bacillati</taxon>
        <taxon>Bacillota</taxon>
        <taxon>Negativicutes</taxon>
        <taxon>Veillonellales</taxon>
        <taxon>Veillonellaceae</taxon>
        <taxon>Megasphaera</taxon>
    </lineage>
</organism>
<dbReference type="Proteomes" id="UP000017090">
    <property type="component" value="Unassembled WGS sequence"/>
</dbReference>
<name>U7UTH0_9FIRM</name>
<dbReference type="Pfam" id="PF20038">
    <property type="entry name" value="HTH_59"/>
    <property type="match status" value="1"/>
</dbReference>
<proteinExistence type="predicted"/>
<dbReference type="eggNOG" id="ENOG503462P">
    <property type="taxonomic scope" value="Bacteria"/>
</dbReference>
<dbReference type="RefSeq" id="WP_023052548.1">
    <property type="nucleotide sequence ID" value="NZ_AWXA01000002.1"/>
</dbReference>
<evidence type="ECO:0000313" key="3">
    <source>
        <dbReference type="Proteomes" id="UP000017090"/>
    </source>
</evidence>
<dbReference type="InterPro" id="IPR045403">
    <property type="entry name" value="HTH_59_Firmicutes_type"/>
</dbReference>
<dbReference type="STRING" id="1111454.HMPREF1250_0136"/>
<feature type="domain" description="Helix-turn-helix" evidence="1">
    <location>
        <begin position="1"/>
        <end position="62"/>
    </location>
</feature>
<dbReference type="OrthoDB" id="1710385at2"/>
<keyword evidence="3" id="KW-1185">Reference proteome</keyword>
<dbReference type="PATRIC" id="fig|1111454.3.peg.23"/>
<reference evidence="2 3" key="1">
    <citation type="submission" date="2013-09" db="EMBL/GenBank/DDBJ databases">
        <authorList>
            <person name="Durkin A.S."/>
            <person name="Haft D.R."/>
            <person name="McCorrison J."/>
            <person name="Torralba M."/>
            <person name="Gillis M."/>
            <person name="Haft D.H."/>
            <person name="Methe B."/>
            <person name="Sutton G."/>
            <person name="Nelson K.E."/>
        </authorList>
    </citation>
    <scope>NUCLEOTIDE SEQUENCE [LARGE SCALE GENOMIC DNA]</scope>
    <source>
        <strain evidence="2 3">BV3C16-1</strain>
    </source>
</reference>
<dbReference type="AlphaFoldDB" id="U7UTH0"/>